<name>A0A8S5VBE0_9CAUD</name>
<dbReference type="EMBL" id="BK016237">
    <property type="protein sequence ID" value="DAG04029.1"/>
    <property type="molecule type" value="Genomic_DNA"/>
</dbReference>
<protein>
    <submittedName>
        <fullName evidence="1">Uncharacterized protein</fullName>
    </submittedName>
</protein>
<sequence length="53" mass="5971">MNIDWNKIQQAVEVIKSGVCNRCDVDGVIVYKCGTIIRIDLKGVFTNDTQKID</sequence>
<reference evidence="1" key="1">
    <citation type="journal article" date="2021" name="Proc. Natl. Acad. Sci. U.S.A.">
        <title>A Catalog of Tens of Thousands of Viruses from Human Metagenomes Reveals Hidden Associations with Chronic Diseases.</title>
        <authorList>
            <person name="Tisza M.J."/>
            <person name="Buck C.B."/>
        </authorList>
    </citation>
    <scope>NUCLEOTIDE SEQUENCE</scope>
    <source>
        <strain evidence="1">CtbEa13</strain>
    </source>
</reference>
<proteinExistence type="predicted"/>
<accession>A0A8S5VBE0</accession>
<organism evidence="1">
    <name type="scientific">Myoviridae sp. ctbEa13</name>
    <dbReference type="NCBI Taxonomy" id="2825136"/>
    <lineage>
        <taxon>Viruses</taxon>
        <taxon>Duplodnaviria</taxon>
        <taxon>Heunggongvirae</taxon>
        <taxon>Uroviricota</taxon>
        <taxon>Caudoviricetes</taxon>
    </lineage>
</organism>
<evidence type="ECO:0000313" key="1">
    <source>
        <dbReference type="EMBL" id="DAG04029.1"/>
    </source>
</evidence>